<accession>A0AAV0Y8F9</accession>
<evidence type="ECO:0000313" key="3">
    <source>
        <dbReference type="Proteomes" id="UP001160148"/>
    </source>
</evidence>
<evidence type="ECO:0000313" key="2">
    <source>
        <dbReference type="EMBL" id="CAI6376726.1"/>
    </source>
</evidence>
<dbReference type="PANTHER" id="PTHR46289:SF14">
    <property type="entry name" value="DUF4371 DOMAIN-CONTAINING PROTEIN"/>
    <property type="match status" value="1"/>
</dbReference>
<dbReference type="InterPro" id="IPR012337">
    <property type="entry name" value="RNaseH-like_sf"/>
</dbReference>
<dbReference type="Pfam" id="PF05699">
    <property type="entry name" value="Dimer_Tnp_hAT"/>
    <property type="match status" value="1"/>
</dbReference>
<reference evidence="2 3" key="1">
    <citation type="submission" date="2023-01" db="EMBL/GenBank/DDBJ databases">
        <authorList>
            <person name="Whitehead M."/>
        </authorList>
    </citation>
    <scope>NUCLEOTIDE SEQUENCE [LARGE SCALE GENOMIC DNA]</scope>
</reference>
<keyword evidence="3" id="KW-1185">Reference proteome</keyword>
<evidence type="ECO:0000259" key="1">
    <source>
        <dbReference type="Pfam" id="PF05699"/>
    </source>
</evidence>
<dbReference type="SUPFAM" id="SSF53098">
    <property type="entry name" value="Ribonuclease H-like"/>
    <property type="match status" value="1"/>
</dbReference>
<proteinExistence type="predicted"/>
<gene>
    <name evidence="2" type="ORF">MEUPH1_LOCUS30067</name>
</gene>
<dbReference type="InterPro" id="IPR052958">
    <property type="entry name" value="IFN-induced_PKR_regulator"/>
</dbReference>
<dbReference type="EMBL" id="CARXXK010001561">
    <property type="protein sequence ID" value="CAI6376726.1"/>
    <property type="molecule type" value="Genomic_DNA"/>
</dbReference>
<comment type="caution">
    <text evidence="2">The sequence shown here is derived from an EMBL/GenBank/DDBJ whole genome shotgun (WGS) entry which is preliminary data.</text>
</comment>
<dbReference type="Proteomes" id="UP001160148">
    <property type="component" value="Unassembled WGS sequence"/>
</dbReference>
<protein>
    <recommendedName>
        <fullName evidence="1">HAT C-terminal dimerisation domain-containing protein</fullName>
    </recommendedName>
</protein>
<organism evidence="2 3">
    <name type="scientific">Macrosiphum euphorbiae</name>
    <name type="common">potato aphid</name>
    <dbReference type="NCBI Taxonomy" id="13131"/>
    <lineage>
        <taxon>Eukaryota</taxon>
        <taxon>Metazoa</taxon>
        <taxon>Ecdysozoa</taxon>
        <taxon>Arthropoda</taxon>
        <taxon>Hexapoda</taxon>
        <taxon>Insecta</taxon>
        <taxon>Pterygota</taxon>
        <taxon>Neoptera</taxon>
        <taxon>Paraneoptera</taxon>
        <taxon>Hemiptera</taxon>
        <taxon>Sternorrhyncha</taxon>
        <taxon>Aphidomorpha</taxon>
        <taxon>Aphidoidea</taxon>
        <taxon>Aphididae</taxon>
        <taxon>Macrosiphini</taxon>
        <taxon>Macrosiphum</taxon>
    </lineage>
</organism>
<dbReference type="InterPro" id="IPR008906">
    <property type="entry name" value="HATC_C_dom"/>
</dbReference>
<dbReference type="AlphaFoldDB" id="A0AAV0Y8F9"/>
<dbReference type="GO" id="GO:0046983">
    <property type="term" value="F:protein dimerization activity"/>
    <property type="evidence" value="ECO:0007669"/>
    <property type="project" value="InterPro"/>
</dbReference>
<dbReference type="PANTHER" id="PTHR46289">
    <property type="entry name" value="52 KDA REPRESSOR OF THE INHIBITOR OF THE PROTEIN KINASE-LIKE PROTEIN-RELATED"/>
    <property type="match status" value="1"/>
</dbReference>
<name>A0AAV0Y8F9_9HEMI</name>
<feature type="domain" description="HAT C-terminal dimerisation" evidence="1">
    <location>
        <begin position="331"/>
        <end position="388"/>
    </location>
</feature>
<sequence>MTSVIRGAVQHIQKSCVNAVHSPCSNHALNLSISKSSNVQLVRNSMGIIKEVLSFFNLSSKRNFILKNNLRGQKRSITSLCETRWIERHDSIFEFQTNLKEIVDSLINISEWDDHVSSSKAKTLIFSICNCEFIVTLFTVTSILSITSAASKLLQSVTQDVASATNCINDIIKTLNDKRTNCDVQFKKVFEESKNVMTELDVEIKQPRIVKKQNQRCNTPANSIEEYYRRILFIPIIDNVLEDIRYRFLNDKNKTISLLMQLIPSNTIKMSSETSDELIQTVGDQYAFLNFNTFMFRGELELWKTKWTTQKNEGLNIPNEVFSAFDECSNIFFPSIKKLLLVLGTLPVSVATAERSFSTLRRLKTWIRSEMGQSRLTGLALLHIHRQLPLNVDKIIDRFAKNKRCLDFVI</sequence>